<dbReference type="InterPro" id="IPR008979">
    <property type="entry name" value="Galactose-bd-like_sf"/>
</dbReference>
<proteinExistence type="predicted"/>
<dbReference type="STRING" id="1619234.SAMN05421730_101070"/>
<evidence type="ECO:0000313" key="2">
    <source>
        <dbReference type="Proteomes" id="UP000199315"/>
    </source>
</evidence>
<dbReference type="InterPro" id="IPR053161">
    <property type="entry name" value="Ulvan_degrading_GH"/>
</dbReference>
<evidence type="ECO:0000313" key="1">
    <source>
        <dbReference type="EMBL" id="SCP97409.1"/>
    </source>
</evidence>
<sequence>MNKELAELMKQSENHKNNYILPFLWMRGEEEDVIIEEIQKIGECGIRAFCLESRPHPDFMGDKWWSDLRMIIREAKKRDMKVWILDDAHFPTGYANGLIKEKYPERRKQYLNYNTVNVWGPKGEITIPVAKMLKPLVSFLELDKPRDLEEQGRNQLVAVVAYPVREELKLEESGAIDLTGEVKDGCVTWTFPQDNYRVYVIYETRTDGGNADYINMMDRDSVSTLIEAVYEPHFANFKEEFGNTIAGFFSDEPEIGNIGGFRSDVQIGNSKMPLPWSRQLKEKMEEQYGGTWYRMLPLLWTESVQKQECTQARHHFMDAVSKLYAENFSIRLGEWCTNHGVEYIGHVVEDDNLHGRLGNGTAHYFRAMKGQHMAGIDVIGDQVYFGGAGYRRTGIFDRDGEFFHYALGKLGASCGHLDPGKGGRTMCELFGASGWKTGVRDMKWILNHLLARGINVLVPHAFSMSDYPDMDCPPHFYARGNNPQFRHFAELMKYANRMCGMLSGGKHIAPVAVLYHADAEWSGTCMLIQKPARKLLENQIEFDFVSADMLDTPEEYCGKTGTEGFSLNGQEFRCLVIPALENLPYGAYRFIRENPQTSVLFIDSLPAMVTGGDVTEDELQEALKGCGVIRLEELAAALRESGMAEIELTEAFSELVFYHYRKEQDYYMLNNESACGTYCGEIALPLKKGAVYYDCMKNEFFKMDIREEDGKKLVRLELRPYESCIIIDCQDEELEQYKCLTEKLDLAPNKLDLSDGWDYALASAKEYPKFGSSRHMEKLRPVSQEEPDFSGHICYEKEIEIKEVSSRMYLAFTNVFEVMELWVNDRKVGTLLNPPYIFEVGSYMKKGANRLRVVVTTTADREQMKYPEPFIRLSHEIMESTGMYGEIALFY</sequence>
<dbReference type="OrthoDB" id="9761519at2"/>
<name>A0A1D3TTX0_9FIRM</name>
<dbReference type="EMBL" id="FMKA01000010">
    <property type="protein sequence ID" value="SCP97409.1"/>
    <property type="molecule type" value="Genomic_DNA"/>
</dbReference>
<accession>A0A1D3TTX0</accession>
<keyword evidence="2" id="KW-1185">Reference proteome</keyword>
<dbReference type="AlphaFoldDB" id="A0A1D3TTX0"/>
<organism evidence="1 2">
    <name type="scientific">Anaerobium acetethylicum</name>
    <dbReference type="NCBI Taxonomy" id="1619234"/>
    <lineage>
        <taxon>Bacteria</taxon>
        <taxon>Bacillati</taxon>
        <taxon>Bacillota</taxon>
        <taxon>Clostridia</taxon>
        <taxon>Lachnospirales</taxon>
        <taxon>Lachnospiraceae</taxon>
        <taxon>Anaerobium</taxon>
    </lineage>
</organism>
<dbReference type="PANTHER" id="PTHR36848">
    <property type="entry name" value="DNA-BINDING PROTEIN (PUTATIVE SECRETED PROTEIN)-RELATED"/>
    <property type="match status" value="1"/>
</dbReference>
<dbReference type="Proteomes" id="UP000199315">
    <property type="component" value="Unassembled WGS sequence"/>
</dbReference>
<dbReference type="GO" id="GO:0005975">
    <property type="term" value="P:carbohydrate metabolic process"/>
    <property type="evidence" value="ECO:0007669"/>
    <property type="project" value="InterPro"/>
</dbReference>
<gene>
    <name evidence="1" type="ORF">SAMN05421730_101070</name>
</gene>
<reference evidence="1 2" key="1">
    <citation type="submission" date="2016-09" db="EMBL/GenBank/DDBJ databases">
        <authorList>
            <person name="Capua I."/>
            <person name="De Benedictis P."/>
            <person name="Joannis T."/>
            <person name="Lombin L.H."/>
            <person name="Cattoli G."/>
        </authorList>
    </citation>
    <scope>NUCLEOTIDE SEQUENCE [LARGE SCALE GENOMIC DNA]</scope>
    <source>
        <strain evidence="1 2">GluBS11</strain>
    </source>
</reference>
<keyword evidence="1" id="KW-0378">Hydrolase</keyword>
<dbReference type="RefSeq" id="WP_091233485.1">
    <property type="nucleotide sequence ID" value="NZ_FMKA01000010.1"/>
</dbReference>
<dbReference type="Gene3D" id="2.60.120.260">
    <property type="entry name" value="Galactose-binding domain-like"/>
    <property type="match status" value="1"/>
</dbReference>
<dbReference type="SUPFAM" id="SSF49785">
    <property type="entry name" value="Galactose-binding domain-like"/>
    <property type="match status" value="1"/>
</dbReference>
<dbReference type="GO" id="GO:0004553">
    <property type="term" value="F:hydrolase activity, hydrolyzing O-glycosyl compounds"/>
    <property type="evidence" value="ECO:0007669"/>
    <property type="project" value="InterPro"/>
</dbReference>
<dbReference type="PANTHER" id="PTHR36848:SF2">
    <property type="entry name" value="SECRETED PROTEIN"/>
    <property type="match status" value="1"/>
</dbReference>
<protein>
    <submittedName>
        <fullName evidence="1">Glycosyl hydrolases family 2, sugar binding domain</fullName>
    </submittedName>
</protein>